<evidence type="ECO:0000313" key="2">
    <source>
        <dbReference type="EMBL" id="KAH3735631.1"/>
    </source>
</evidence>
<dbReference type="AlphaFoldDB" id="A0A9D4CY47"/>
<name>A0A9D4CY47_DREPO</name>
<sequence>MSRCALGRSAIWMGTSGGSSYTHAVTLRLDQNGSTSSVIGKEKNLPTISPGVPNIRGAKCAKSNSHPPRTTS</sequence>
<dbReference type="Proteomes" id="UP000828390">
    <property type="component" value="Unassembled WGS sequence"/>
</dbReference>
<comment type="caution">
    <text evidence="2">The sequence shown here is derived from an EMBL/GenBank/DDBJ whole genome shotgun (WGS) entry which is preliminary data.</text>
</comment>
<gene>
    <name evidence="2" type="ORF">DPMN_042166</name>
</gene>
<protein>
    <submittedName>
        <fullName evidence="2">Uncharacterized protein</fullName>
    </submittedName>
</protein>
<feature type="compositionally biased region" description="Polar residues" evidence="1">
    <location>
        <begin position="62"/>
        <end position="72"/>
    </location>
</feature>
<organism evidence="2 3">
    <name type="scientific">Dreissena polymorpha</name>
    <name type="common">Zebra mussel</name>
    <name type="synonym">Mytilus polymorpha</name>
    <dbReference type="NCBI Taxonomy" id="45954"/>
    <lineage>
        <taxon>Eukaryota</taxon>
        <taxon>Metazoa</taxon>
        <taxon>Spiralia</taxon>
        <taxon>Lophotrochozoa</taxon>
        <taxon>Mollusca</taxon>
        <taxon>Bivalvia</taxon>
        <taxon>Autobranchia</taxon>
        <taxon>Heteroconchia</taxon>
        <taxon>Euheterodonta</taxon>
        <taxon>Imparidentia</taxon>
        <taxon>Neoheterodontei</taxon>
        <taxon>Myida</taxon>
        <taxon>Dreissenoidea</taxon>
        <taxon>Dreissenidae</taxon>
        <taxon>Dreissena</taxon>
    </lineage>
</organism>
<dbReference type="EMBL" id="JAIWYP010000011">
    <property type="protein sequence ID" value="KAH3735631.1"/>
    <property type="molecule type" value="Genomic_DNA"/>
</dbReference>
<proteinExistence type="predicted"/>
<evidence type="ECO:0000313" key="3">
    <source>
        <dbReference type="Proteomes" id="UP000828390"/>
    </source>
</evidence>
<reference evidence="2" key="1">
    <citation type="journal article" date="2019" name="bioRxiv">
        <title>The Genome of the Zebra Mussel, Dreissena polymorpha: A Resource for Invasive Species Research.</title>
        <authorList>
            <person name="McCartney M.A."/>
            <person name="Auch B."/>
            <person name="Kono T."/>
            <person name="Mallez S."/>
            <person name="Zhang Y."/>
            <person name="Obille A."/>
            <person name="Becker A."/>
            <person name="Abrahante J.E."/>
            <person name="Garbe J."/>
            <person name="Badalamenti J.P."/>
            <person name="Herman A."/>
            <person name="Mangelson H."/>
            <person name="Liachko I."/>
            <person name="Sullivan S."/>
            <person name="Sone E.D."/>
            <person name="Koren S."/>
            <person name="Silverstein K.A.T."/>
            <person name="Beckman K.B."/>
            <person name="Gohl D.M."/>
        </authorList>
    </citation>
    <scope>NUCLEOTIDE SEQUENCE</scope>
    <source>
        <strain evidence="2">Duluth1</strain>
        <tissue evidence="2">Whole animal</tissue>
    </source>
</reference>
<evidence type="ECO:0000256" key="1">
    <source>
        <dbReference type="SAM" id="MobiDB-lite"/>
    </source>
</evidence>
<feature type="region of interest" description="Disordered" evidence="1">
    <location>
        <begin position="35"/>
        <end position="72"/>
    </location>
</feature>
<reference evidence="2" key="2">
    <citation type="submission" date="2020-11" db="EMBL/GenBank/DDBJ databases">
        <authorList>
            <person name="McCartney M.A."/>
            <person name="Auch B."/>
            <person name="Kono T."/>
            <person name="Mallez S."/>
            <person name="Becker A."/>
            <person name="Gohl D.M."/>
            <person name="Silverstein K.A.T."/>
            <person name="Koren S."/>
            <person name="Bechman K.B."/>
            <person name="Herman A."/>
            <person name="Abrahante J.E."/>
            <person name="Garbe J."/>
        </authorList>
    </citation>
    <scope>NUCLEOTIDE SEQUENCE</scope>
    <source>
        <strain evidence="2">Duluth1</strain>
        <tissue evidence="2">Whole animal</tissue>
    </source>
</reference>
<keyword evidence="3" id="KW-1185">Reference proteome</keyword>
<accession>A0A9D4CY47</accession>